<keyword evidence="2" id="KW-1185">Reference proteome</keyword>
<dbReference type="Proteomes" id="UP000789759">
    <property type="component" value="Unassembled WGS sequence"/>
</dbReference>
<dbReference type="AlphaFoldDB" id="A0A9N9DD37"/>
<gene>
    <name evidence="1" type="ORF">CPELLU_LOCUS8376</name>
</gene>
<evidence type="ECO:0000313" key="2">
    <source>
        <dbReference type="Proteomes" id="UP000789759"/>
    </source>
</evidence>
<name>A0A9N9DD37_9GLOM</name>
<organism evidence="1 2">
    <name type="scientific">Cetraspora pellucida</name>
    <dbReference type="NCBI Taxonomy" id="1433469"/>
    <lineage>
        <taxon>Eukaryota</taxon>
        <taxon>Fungi</taxon>
        <taxon>Fungi incertae sedis</taxon>
        <taxon>Mucoromycota</taxon>
        <taxon>Glomeromycotina</taxon>
        <taxon>Glomeromycetes</taxon>
        <taxon>Diversisporales</taxon>
        <taxon>Gigasporaceae</taxon>
        <taxon>Cetraspora</taxon>
    </lineage>
</organism>
<comment type="caution">
    <text evidence="1">The sequence shown here is derived from an EMBL/GenBank/DDBJ whole genome shotgun (WGS) entry which is preliminary data.</text>
</comment>
<feature type="non-terminal residue" evidence="1">
    <location>
        <position position="45"/>
    </location>
</feature>
<sequence length="45" mass="5239">MEGLLKTDKLEDTFNLAGKKRCQEEDLKQKETINFVNLNKEQAKV</sequence>
<proteinExistence type="predicted"/>
<evidence type="ECO:0000313" key="1">
    <source>
        <dbReference type="EMBL" id="CAG8630748.1"/>
    </source>
</evidence>
<dbReference type="EMBL" id="CAJVQA010005930">
    <property type="protein sequence ID" value="CAG8630748.1"/>
    <property type="molecule type" value="Genomic_DNA"/>
</dbReference>
<protein>
    <submittedName>
        <fullName evidence="1">24354_t:CDS:1</fullName>
    </submittedName>
</protein>
<accession>A0A9N9DD37</accession>
<reference evidence="1" key="1">
    <citation type="submission" date="2021-06" db="EMBL/GenBank/DDBJ databases">
        <authorList>
            <person name="Kallberg Y."/>
            <person name="Tangrot J."/>
            <person name="Rosling A."/>
        </authorList>
    </citation>
    <scope>NUCLEOTIDE SEQUENCE</scope>
    <source>
        <strain evidence="1">FL966</strain>
    </source>
</reference>